<evidence type="ECO:0000313" key="2">
    <source>
        <dbReference type="EMBL" id="KAF4504482.1"/>
    </source>
</evidence>
<proteinExistence type="predicted"/>
<organism evidence="2 3">
    <name type="scientific">Ophiocordyceps sinensis</name>
    <dbReference type="NCBI Taxonomy" id="72228"/>
    <lineage>
        <taxon>Eukaryota</taxon>
        <taxon>Fungi</taxon>
        <taxon>Dikarya</taxon>
        <taxon>Ascomycota</taxon>
        <taxon>Pezizomycotina</taxon>
        <taxon>Sordariomycetes</taxon>
        <taxon>Hypocreomycetidae</taxon>
        <taxon>Hypocreales</taxon>
        <taxon>Ophiocordycipitaceae</taxon>
        <taxon>Ophiocordyceps</taxon>
    </lineage>
</organism>
<protein>
    <submittedName>
        <fullName evidence="2">Uncharacterized protein</fullName>
    </submittedName>
</protein>
<evidence type="ECO:0000256" key="1">
    <source>
        <dbReference type="SAM" id="MobiDB-lite"/>
    </source>
</evidence>
<accession>A0A8H4LT86</accession>
<comment type="caution">
    <text evidence="2">The sequence shown here is derived from an EMBL/GenBank/DDBJ whole genome shotgun (WGS) entry which is preliminary data.</text>
</comment>
<sequence length="324" mass="34185">MDDVHHELVFESHEQAGKACSQAAGGDDERLLAPLQDPEGLSSRQPPVGRRRSPRLRLGTKLDGLGAPMIPMHAVVDKVAGQNAVEDPSRNQVERLAVLGGRELEVGALGLAHAHVNDVSVVRLSSREMHAGHACGQHLDDGLAEEGLIARVVFILGRQARQVHAVDVELGRQEVEVQHQRSRVGHGGASCEPELVVALGWNGAPCLAAAEVCPGASDGVVEARAVASHNGLAQQTVAPEDEALPPVHGHEVEGVFRPEGRPARALNGHGGLDHHGRLGRGGQDGLEMSQVDVECADAYKSNPKDPVVDPQALLLVFGQLGLVL</sequence>
<evidence type="ECO:0000313" key="3">
    <source>
        <dbReference type="Proteomes" id="UP000557566"/>
    </source>
</evidence>
<dbReference type="Proteomes" id="UP000557566">
    <property type="component" value="Unassembled WGS sequence"/>
</dbReference>
<keyword evidence="3" id="KW-1185">Reference proteome</keyword>
<dbReference type="EMBL" id="JAAVMX010000009">
    <property type="protein sequence ID" value="KAF4504482.1"/>
    <property type="molecule type" value="Genomic_DNA"/>
</dbReference>
<name>A0A8H4LT86_9HYPO</name>
<gene>
    <name evidence="2" type="ORF">G6O67_007930</name>
</gene>
<feature type="region of interest" description="Disordered" evidence="1">
    <location>
        <begin position="32"/>
        <end position="54"/>
    </location>
</feature>
<dbReference type="AlphaFoldDB" id="A0A8H4LT86"/>
<reference evidence="2 3" key="1">
    <citation type="journal article" date="2020" name="Genome Biol. Evol.">
        <title>A new high-quality draft genome assembly of the Chinese cordyceps Ophiocordyceps sinensis.</title>
        <authorList>
            <person name="Shu R."/>
            <person name="Zhang J."/>
            <person name="Meng Q."/>
            <person name="Zhang H."/>
            <person name="Zhou G."/>
            <person name="Li M."/>
            <person name="Wu P."/>
            <person name="Zhao Y."/>
            <person name="Chen C."/>
            <person name="Qin Q."/>
        </authorList>
    </citation>
    <scope>NUCLEOTIDE SEQUENCE [LARGE SCALE GENOMIC DNA]</scope>
    <source>
        <strain evidence="2 3">IOZ07</strain>
    </source>
</reference>